<name>A0A317L1A8_9BACI</name>
<dbReference type="OrthoDB" id="1925387at2"/>
<sequence length="203" mass="22973">MKLWETLKTMSFKEAVDYIWEYYKIHIIGIIAGLFILGSIISSVLKEDEVLYNMMVVAPIPYDEVNVFSDQINEAHYEDFEVAVDNIIYDGGDLSNQSYDQVQKLIAKIAAGMVDVMVTEESFALDLVEQEGLTPIEDLFDVEKLKQHGVEVVDFGSGTAYGIKSNKLDVFQDNQHYQSRVLVFPSNAEQVDLTDDFLEALLP</sequence>
<accession>A0A317L1A8</accession>
<keyword evidence="1" id="KW-1133">Transmembrane helix</keyword>
<feature type="transmembrane region" description="Helical" evidence="1">
    <location>
        <begin position="25"/>
        <end position="45"/>
    </location>
</feature>
<evidence type="ECO:0000313" key="3">
    <source>
        <dbReference type="Proteomes" id="UP000245624"/>
    </source>
</evidence>
<proteinExistence type="predicted"/>
<evidence type="ECO:0000313" key="2">
    <source>
        <dbReference type="EMBL" id="PWU69333.1"/>
    </source>
</evidence>
<organism evidence="2 3">
    <name type="scientific">Gracilibacillus dipsosauri</name>
    <dbReference type="NCBI Taxonomy" id="178340"/>
    <lineage>
        <taxon>Bacteria</taxon>
        <taxon>Bacillati</taxon>
        <taxon>Bacillota</taxon>
        <taxon>Bacilli</taxon>
        <taxon>Bacillales</taxon>
        <taxon>Bacillaceae</taxon>
        <taxon>Gracilibacillus</taxon>
    </lineage>
</organism>
<dbReference type="Proteomes" id="UP000245624">
    <property type="component" value="Unassembled WGS sequence"/>
</dbReference>
<dbReference type="AlphaFoldDB" id="A0A317L1A8"/>
<dbReference type="RefSeq" id="WP_109983582.1">
    <property type="nucleotide sequence ID" value="NZ_QGTD01000005.1"/>
</dbReference>
<keyword evidence="3" id="KW-1185">Reference proteome</keyword>
<keyword evidence="1" id="KW-0472">Membrane</keyword>
<comment type="caution">
    <text evidence="2">The sequence shown here is derived from an EMBL/GenBank/DDBJ whole genome shotgun (WGS) entry which is preliminary data.</text>
</comment>
<evidence type="ECO:0000256" key="1">
    <source>
        <dbReference type="SAM" id="Phobius"/>
    </source>
</evidence>
<gene>
    <name evidence="2" type="ORF">DLJ74_04950</name>
</gene>
<dbReference type="EMBL" id="QGTD01000005">
    <property type="protein sequence ID" value="PWU69333.1"/>
    <property type="molecule type" value="Genomic_DNA"/>
</dbReference>
<keyword evidence="1" id="KW-0812">Transmembrane</keyword>
<reference evidence="2 3" key="1">
    <citation type="submission" date="2018-05" db="EMBL/GenBank/DDBJ databases">
        <title>Genomic analysis of Gracilibacillus dipsosauri DD1 reveals novel features of a salt-tolerant amylase.</title>
        <authorList>
            <person name="Deutch C.E."/>
            <person name="Yang S."/>
        </authorList>
    </citation>
    <scope>NUCLEOTIDE SEQUENCE [LARGE SCALE GENOMIC DNA]</scope>
    <source>
        <strain evidence="2 3">DD1</strain>
    </source>
</reference>
<protein>
    <submittedName>
        <fullName evidence="2">Uncharacterized protein</fullName>
    </submittedName>
</protein>